<keyword evidence="1" id="KW-1133">Transmembrane helix</keyword>
<dbReference type="AlphaFoldDB" id="A0A8H9M7Y7"/>
<evidence type="ECO:0000313" key="2">
    <source>
        <dbReference type="EMBL" id="GHC49710.1"/>
    </source>
</evidence>
<comment type="caution">
    <text evidence="2">The sequence shown here is derived from an EMBL/GenBank/DDBJ whole genome shotgun (WGS) entry which is preliminary data.</text>
</comment>
<dbReference type="Proteomes" id="UP000608923">
    <property type="component" value="Unassembled WGS sequence"/>
</dbReference>
<accession>A0A8H9M7Y7</accession>
<evidence type="ECO:0000256" key="1">
    <source>
        <dbReference type="SAM" id="Phobius"/>
    </source>
</evidence>
<gene>
    <name evidence="2" type="ORF">GCM10010096_21900</name>
</gene>
<proteinExistence type="predicted"/>
<evidence type="ECO:0000313" key="3">
    <source>
        <dbReference type="Proteomes" id="UP000608923"/>
    </source>
</evidence>
<dbReference type="EMBL" id="BMZN01000003">
    <property type="protein sequence ID" value="GHC49710.1"/>
    <property type="molecule type" value="Genomic_DNA"/>
</dbReference>
<keyword evidence="3" id="KW-1185">Reference proteome</keyword>
<sequence length="64" mass="7149">MIDILLMWGLLRLFKMRMPAVYAFPLLAYVFPEQSLSLLPVAALLVSGLSLSAVLMFHKLQKAA</sequence>
<keyword evidence="1" id="KW-0812">Transmembrane</keyword>
<keyword evidence="1" id="KW-0472">Membrane</keyword>
<dbReference type="RefSeq" id="WP_189392589.1">
    <property type="nucleotide sequence ID" value="NZ_BMZN01000003.1"/>
</dbReference>
<reference evidence="3" key="1">
    <citation type="journal article" date="2019" name="Int. J. Syst. Evol. Microbiol.">
        <title>The Global Catalogue of Microorganisms (GCM) 10K type strain sequencing project: providing services to taxonomists for standard genome sequencing and annotation.</title>
        <authorList>
            <consortium name="The Broad Institute Genomics Platform"/>
            <consortium name="The Broad Institute Genome Sequencing Center for Infectious Disease"/>
            <person name="Wu L."/>
            <person name="Ma J."/>
        </authorList>
    </citation>
    <scope>NUCLEOTIDE SEQUENCE [LARGE SCALE GENOMIC DNA]</scope>
    <source>
        <strain evidence="3">KCTC 42083</strain>
    </source>
</reference>
<protein>
    <submittedName>
        <fullName evidence="2">Uncharacterized protein</fullName>
    </submittedName>
</protein>
<name>A0A8H9M7Y7_9BURK</name>
<feature type="transmembrane region" description="Helical" evidence="1">
    <location>
        <begin position="39"/>
        <end position="57"/>
    </location>
</feature>
<organism evidence="2 3">
    <name type="scientific">Alcaligenes pakistanensis</name>
    <dbReference type="NCBI Taxonomy" id="1482717"/>
    <lineage>
        <taxon>Bacteria</taxon>
        <taxon>Pseudomonadati</taxon>
        <taxon>Pseudomonadota</taxon>
        <taxon>Betaproteobacteria</taxon>
        <taxon>Burkholderiales</taxon>
        <taxon>Alcaligenaceae</taxon>
        <taxon>Alcaligenes</taxon>
    </lineage>
</organism>